<accession>A0ABS6U9Z3</accession>
<comment type="caution">
    <text evidence="1">The sequence shown here is derived from an EMBL/GenBank/DDBJ whole genome shotgun (WGS) entry which is preliminary data.</text>
</comment>
<gene>
    <name evidence="1" type="ORF">I4I82_15405</name>
</gene>
<name>A0ABS6U9Z3_9PSEU</name>
<keyword evidence="2" id="KW-1185">Reference proteome</keyword>
<proteinExistence type="predicted"/>
<evidence type="ECO:0000313" key="1">
    <source>
        <dbReference type="EMBL" id="MBW0129054.1"/>
    </source>
</evidence>
<dbReference type="EMBL" id="JADQDF010000001">
    <property type="protein sequence ID" value="MBW0129054.1"/>
    <property type="molecule type" value="Genomic_DNA"/>
</dbReference>
<sequence>MLDIGRCRVFDLINSGDLLSVKIGASRRIPEQAVRDYVARLVDGAA</sequence>
<reference evidence="1 2" key="1">
    <citation type="submission" date="2020-11" db="EMBL/GenBank/DDBJ databases">
        <title>Pseudonocardia abyssalis sp. nov. and Pseudonocardia oceani sp. nov., description and phylogenomic analysis of two novel actinomycetes isolated from the deep Southern Ocean.</title>
        <authorList>
            <person name="Parra J."/>
        </authorList>
    </citation>
    <scope>NUCLEOTIDE SEQUENCE [LARGE SCALE GENOMIC DNA]</scope>
    <source>
        <strain evidence="2">KRD185</strain>
    </source>
</reference>
<dbReference type="Proteomes" id="UP000694300">
    <property type="component" value="Unassembled WGS sequence"/>
</dbReference>
<protein>
    <submittedName>
        <fullName evidence="1">Helix-turn-helix domain-containing protein</fullName>
    </submittedName>
</protein>
<evidence type="ECO:0000313" key="2">
    <source>
        <dbReference type="Proteomes" id="UP000694300"/>
    </source>
</evidence>
<organism evidence="1 2">
    <name type="scientific">Pseudonocardia oceani</name>
    <dbReference type="NCBI Taxonomy" id="2792013"/>
    <lineage>
        <taxon>Bacteria</taxon>
        <taxon>Bacillati</taxon>
        <taxon>Actinomycetota</taxon>
        <taxon>Actinomycetes</taxon>
        <taxon>Pseudonocardiales</taxon>
        <taxon>Pseudonocardiaceae</taxon>
        <taxon>Pseudonocardia</taxon>
    </lineage>
</organism>